<comment type="caution">
    <text evidence="5">The sequence shown here is derived from an EMBL/GenBank/DDBJ whole genome shotgun (WGS) entry which is preliminary data.</text>
</comment>
<gene>
    <name evidence="5" type="ORF">ACFQ3J_25145</name>
</gene>
<feature type="transmembrane region" description="Helical" evidence="3">
    <location>
        <begin position="12"/>
        <end position="34"/>
    </location>
</feature>
<dbReference type="SMART" id="SM00858">
    <property type="entry name" value="SAF"/>
    <property type="match status" value="1"/>
</dbReference>
<evidence type="ECO:0000256" key="2">
    <source>
        <dbReference type="SAM" id="MobiDB-lite"/>
    </source>
</evidence>
<evidence type="ECO:0000313" key="5">
    <source>
        <dbReference type="EMBL" id="MFD1131411.1"/>
    </source>
</evidence>
<proteinExistence type="predicted"/>
<dbReference type="Proteomes" id="UP001597169">
    <property type="component" value="Unassembled WGS sequence"/>
</dbReference>
<dbReference type="CDD" id="cd11614">
    <property type="entry name" value="SAF_CpaB_FlgA_like"/>
    <property type="match status" value="1"/>
</dbReference>
<evidence type="ECO:0000256" key="3">
    <source>
        <dbReference type="SAM" id="Phobius"/>
    </source>
</evidence>
<reference evidence="6" key="1">
    <citation type="journal article" date="2019" name="Int. J. Syst. Evol. Microbiol.">
        <title>The Global Catalogue of Microorganisms (GCM) 10K type strain sequencing project: providing services to taxonomists for standard genome sequencing and annotation.</title>
        <authorList>
            <consortium name="The Broad Institute Genomics Platform"/>
            <consortium name="The Broad Institute Genome Sequencing Center for Infectious Disease"/>
            <person name="Wu L."/>
            <person name="Ma J."/>
        </authorList>
    </citation>
    <scope>NUCLEOTIDE SEQUENCE [LARGE SCALE GENOMIC DNA]</scope>
    <source>
        <strain evidence="6">CCUG 53519</strain>
    </source>
</reference>
<keyword evidence="3" id="KW-0472">Membrane</keyword>
<dbReference type="Gene3D" id="3.90.1210.10">
    <property type="entry name" value="Antifreeze-like/N-acetylneuraminic acid synthase C-terminal domain"/>
    <property type="match status" value="1"/>
</dbReference>
<keyword evidence="6" id="KW-1185">Reference proteome</keyword>
<dbReference type="EMBL" id="JBHTKX010000009">
    <property type="protein sequence ID" value="MFD1131411.1"/>
    <property type="molecule type" value="Genomic_DNA"/>
</dbReference>
<name>A0ABW3Q7D9_9BACL</name>
<dbReference type="Pfam" id="PF08666">
    <property type="entry name" value="SAF"/>
    <property type="match status" value="1"/>
</dbReference>
<feature type="coiled-coil region" evidence="1">
    <location>
        <begin position="34"/>
        <end position="65"/>
    </location>
</feature>
<sequence length="367" mass="40348">MSVIRQRTKNLLAAGVAGAVIMGVIFSGGAVFVYKQQAEEKKQIRSEYEQKLQETEQLLQQELAVKKSVVVSSGELKAGVKLTEKNLKTVQISEKDAPANMIQNPDDLVGKVVKIDVGENTPIISSMVFNEGPTPADLRFHEYNVMILPTKLQKGQYVDVRISFPTGEDFVVLSKKKVEDLSGTTVWYDINESELLVMSSAIVDAYLQGAKLYAITYVDPFLQDKAIPNYPANAKVIDLIQSNPNVLEKATEQLGKVARNTLENNLSQISEVDRMKIQNGSLILQQEVANNRITNEQNNQALSEARGGVGSDGTPVDTSTPLVTPESQPTSSGIQEDQIVQPNDSQNDQSADDIQKQQDVFEQPLVK</sequence>
<keyword evidence="3" id="KW-0812">Transmembrane</keyword>
<protein>
    <submittedName>
        <fullName evidence="5">SAF domain-containing protein</fullName>
    </submittedName>
</protein>
<feature type="domain" description="SAF" evidence="4">
    <location>
        <begin position="67"/>
        <end position="129"/>
    </location>
</feature>
<keyword evidence="3" id="KW-1133">Transmembrane helix</keyword>
<keyword evidence="1" id="KW-0175">Coiled coil</keyword>
<feature type="region of interest" description="Disordered" evidence="2">
    <location>
        <begin position="304"/>
        <end position="367"/>
    </location>
</feature>
<evidence type="ECO:0000259" key="4">
    <source>
        <dbReference type="SMART" id="SM00858"/>
    </source>
</evidence>
<dbReference type="RefSeq" id="WP_090727816.1">
    <property type="nucleotide sequence ID" value="NZ_JBHTKX010000009.1"/>
</dbReference>
<feature type="compositionally biased region" description="Polar residues" evidence="2">
    <location>
        <begin position="316"/>
        <end position="349"/>
    </location>
</feature>
<evidence type="ECO:0000313" key="6">
    <source>
        <dbReference type="Proteomes" id="UP001597169"/>
    </source>
</evidence>
<accession>A0ABW3Q7D9</accession>
<dbReference type="InterPro" id="IPR013974">
    <property type="entry name" value="SAF"/>
</dbReference>
<evidence type="ECO:0000256" key="1">
    <source>
        <dbReference type="SAM" id="Coils"/>
    </source>
</evidence>
<organism evidence="5 6">
    <name type="scientific">Paenibacillus provencensis</name>
    <dbReference type="NCBI Taxonomy" id="441151"/>
    <lineage>
        <taxon>Bacteria</taxon>
        <taxon>Bacillati</taxon>
        <taxon>Bacillota</taxon>
        <taxon>Bacilli</taxon>
        <taxon>Bacillales</taxon>
        <taxon>Paenibacillaceae</taxon>
        <taxon>Paenibacillus</taxon>
    </lineage>
</organism>